<evidence type="ECO:0000256" key="11">
    <source>
        <dbReference type="ARBA" id="ARBA00022989"/>
    </source>
</evidence>
<dbReference type="SMART" id="SM00091">
    <property type="entry name" value="PAS"/>
    <property type="match status" value="2"/>
</dbReference>
<feature type="transmembrane region" description="Helical" evidence="16">
    <location>
        <begin position="21"/>
        <end position="40"/>
    </location>
</feature>
<evidence type="ECO:0000256" key="13">
    <source>
        <dbReference type="ARBA" id="ARBA00023136"/>
    </source>
</evidence>
<dbReference type="EMBL" id="AP021874">
    <property type="protein sequence ID" value="BBO69623.1"/>
    <property type="molecule type" value="Genomic_DNA"/>
</dbReference>
<dbReference type="Pfam" id="PF00512">
    <property type="entry name" value="HisKA"/>
    <property type="match status" value="1"/>
</dbReference>
<evidence type="ECO:0000256" key="8">
    <source>
        <dbReference type="ARBA" id="ARBA00022741"/>
    </source>
</evidence>
<evidence type="ECO:0000256" key="5">
    <source>
        <dbReference type="ARBA" id="ARBA00022553"/>
    </source>
</evidence>
<dbReference type="Pfam" id="PF08269">
    <property type="entry name" value="dCache_2"/>
    <property type="match status" value="1"/>
</dbReference>
<evidence type="ECO:0000256" key="1">
    <source>
        <dbReference type="ARBA" id="ARBA00000085"/>
    </source>
</evidence>
<dbReference type="Gene3D" id="6.10.340.10">
    <property type="match status" value="1"/>
</dbReference>
<keyword evidence="6" id="KW-0808">Transferase</keyword>
<dbReference type="SUPFAM" id="SSF55874">
    <property type="entry name" value="ATPase domain of HSP90 chaperone/DNA topoisomerase II/histidine kinase"/>
    <property type="match status" value="1"/>
</dbReference>
<dbReference type="GO" id="GO:0005886">
    <property type="term" value="C:plasma membrane"/>
    <property type="evidence" value="ECO:0007669"/>
    <property type="project" value="UniProtKB-SubCell"/>
</dbReference>
<accession>A0A5K7YMF3</accession>
<dbReference type="CDD" id="cd00082">
    <property type="entry name" value="HisKA"/>
    <property type="match status" value="1"/>
</dbReference>
<evidence type="ECO:0000313" key="22">
    <source>
        <dbReference type="Proteomes" id="UP000427906"/>
    </source>
</evidence>
<dbReference type="Gene3D" id="3.30.450.20">
    <property type="entry name" value="PAS domain"/>
    <property type="match status" value="4"/>
</dbReference>
<dbReference type="InterPro" id="IPR003594">
    <property type="entry name" value="HATPase_dom"/>
</dbReference>
<dbReference type="InterPro" id="IPR000014">
    <property type="entry name" value="PAS"/>
</dbReference>
<feature type="coiled-coil region" evidence="14">
    <location>
        <begin position="388"/>
        <end position="415"/>
    </location>
</feature>
<keyword evidence="9" id="KW-0418">Kinase</keyword>
<dbReference type="Pfam" id="PF00989">
    <property type="entry name" value="PAS"/>
    <property type="match status" value="2"/>
</dbReference>
<dbReference type="SMART" id="SM00304">
    <property type="entry name" value="HAMP"/>
    <property type="match status" value="1"/>
</dbReference>
<dbReference type="SMART" id="SM00388">
    <property type="entry name" value="HisKA"/>
    <property type="match status" value="1"/>
</dbReference>
<keyword evidence="7 16" id="KW-0812">Transmembrane</keyword>
<dbReference type="InterPro" id="IPR013767">
    <property type="entry name" value="PAS_fold"/>
</dbReference>
<keyword evidence="4" id="KW-1003">Cell membrane</keyword>
<dbReference type="InterPro" id="IPR003661">
    <property type="entry name" value="HisK_dim/P_dom"/>
</dbReference>
<evidence type="ECO:0000256" key="4">
    <source>
        <dbReference type="ARBA" id="ARBA00022475"/>
    </source>
</evidence>
<dbReference type="GO" id="GO:0000155">
    <property type="term" value="F:phosphorelay sensor kinase activity"/>
    <property type="evidence" value="ECO:0007669"/>
    <property type="project" value="InterPro"/>
</dbReference>
<dbReference type="InterPro" id="IPR004358">
    <property type="entry name" value="Sig_transdc_His_kin-like_C"/>
</dbReference>
<keyword evidence="5" id="KW-0597">Phosphoprotein</keyword>
<dbReference type="AlphaFoldDB" id="A0A5K7YMF3"/>
<feature type="domain" description="PAC" evidence="19">
    <location>
        <begin position="474"/>
        <end position="528"/>
    </location>
</feature>
<dbReference type="Pfam" id="PF00672">
    <property type="entry name" value="HAMP"/>
    <property type="match status" value="1"/>
</dbReference>
<dbReference type="PROSITE" id="PS50109">
    <property type="entry name" value="HIS_KIN"/>
    <property type="match status" value="1"/>
</dbReference>
<dbReference type="InterPro" id="IPR003660">
    <property type="entry name" value="HAMP_dom"/>
</dbReference>
<keyword evidence="10" id="KW-0067">ATP-binding</keyword>
<dbReference type="PROSITE" id="PS50885">
    <property type="entry name" value="HAMP"/>
    <property type="match status" value="1"/>
</dbReference>
<sequence>MLNLSRRFSDLRIRYKLLISYSAVIMLSLAIGSGIIFSFVKEAIETNIESELKNTTQTILNMVRTSAGVSIKNHLRAVAEKNREIAQHFYRKAVAGVMSMEEAKRRTRDVMLSQTIGKTGYIYSIDSHGVILIHPEHALVRVDLSDYSFIADQKIRKVGYLEYNWKNPGETHLRPKALYMTYFEPWDWIISVSSYRNEFKELVNVDDFRDSILSLVFGQTGYSYVLDVEGNLIVHPSLEGNYFEATDVKGRQFIREICKRKSGKIIYSWEPSGESPAREKLVIFNYIPEYEWIVASSSYLEEFYAPLRTIGHLILATVVISFILVLPITLRISSSITNPLQELMNRFASGAKGDISVRMQRQSRDEVGTLANYFNTFMERLEVYSESLKTEIADRKKAEAAIRKSEAKYRELVENANSIILRMTPLGKITFFNEFAQQFFGYAESEILGKHVTGTIVSEDIPDGIRMMIRPSGYRGRYEHANQLRNGKPVWIAWTSRAIHDQAGAIKEYLCIGTDITESREAEQEMARMRHYLKHFVDAMPSVLVGVDKKGLVTQWNRSAVRMTGLEDRQALGRPVTEVLPLLIPFMEMMDGAINEGQARQVEKALCRLKGLSFHADIMVYPIEAGQVKGAVIRVDDVTQRVRMEAMMVQTEKMMSVGGLAAGMAHEINNPLGGMLQSLQNVVRRMSPGLPANEKVAEACGTRLETIRSYLEKREIFRFLENIRVSGERASHIVENMLSFSRRSESRKAPVDLSELLDKAIELAAQDYDLKKKFDFRHIQIVRHYDASMAPVPCVATEIEQVVFNLLRNAAQAMGDSGQPPAPPCITLQLRQEKGFAVIEITDNGPGMDELQLKRIFEPFFTTKQVGVGTGLGLSVSYFIIANNHHGSMTAESSPGKGASFVIRLPLRDPLDDDADSIDGSGSRENGHAS</sequence>
<dbReference type="InterPro" id="IPR004010">
    <property type="entry name" value="Double_Cache_2"/>
</dbReference>
<dbReference type="KEGG" id="dalk:DSCA_35530"/>
<dbReference type="Pfam" id="PF02518">
    <property type="entry name" value="HATPase_c"/>
    <property type="match status" value="1"/>
</dbReference>
<dbReference type="InterPro" id="IPR035965">
    <property type="entry name" value="PAS-like_dom_sf"/>
</dbReference>
<keyword evidence="11 16" id="KW-1133">Transmembrane helix</keyword>
<evidence type="ECO:0000256" key="14">
    <source>
        <dbReference type="SAM" id="Coils"/>
    </source>
</evidence>
<dbReference type="CDD" id="cd06225">
    <property type="entry name" value="HAMP"/>
    <property type="match status" value="1"/>
</dbReference>
<name>A0A5K7YMF3_9BACT</name>
<dbReference type="GO" id="GO:0005524">
    <property type="term" value="F:ATP binding"/>
    <property type="evidence" value="ECO:0007669"/>
    <property type="project" value="UniProtKB-KW"/>
</dbReference>
<dbReference type="SUPFAM" id="SSF47384">
    <property type="entry name" value="Homodimeric domain of signal transducing histidine kinase"/>
    <property type="match status" value="1"/>
</dbReference>
<dbReference type="PANTHER" id="PTHR43065">
    <property type="entry name" value="SENSOR HISTIDINE KINASE"/>
    <property type="match status" value="1"/>
</dbReference>
<protein>
    <recommendedName>
        <fullName evidence="3">histidine kinase</fullName>
        <ecNumber evidence="3">2.7.13.3</ecNumber>
    </recommendedName>
</protein>
<organism evidence="21 22">
    <name type="scientific">Desulfosarcina alkanivorans</name>
    <dbReference type="NCBI Taxonomy" id="571177"/>
    <lineage>
        <taxon>Bacteria</taxon>
        <taxon>Pseudomonadati</taxon>
        <taxon>Thermodesulfobacteriota</taxon>
        <taxon>Desulfobacteria</taxon>
        <taxon>Desulfobacterales</taxon>
        <taxon>Desulfosarcinaceae</taxon>
        <taxon>Desulfosarcina</taxon>
    </lineage>
</organism>
<dbReference type="InterPro" id="IPR033480">
    <property type="entry name" value="sCache_2"/>
</dbReference>
<dbReference type="CDD" id="cd00130">
    <property type="entry name" value="PAS"/>
    <property type="match status" value="2"/>
</dbReference>
<dbReference type="EC" id="2.7.13.3" evidence="3"/>
<dbReference type="Gene3D" id="1.10.287.130">
    <property type="match status" value="1"/>
</dbReference>
<dbReference type="InterPro" id="IPR001610">
    <property type="entry name" value="PAC"/>
</dbReference>
<evidence type="ECO:0000259" key="20">
    <source>
        <dbReference type="PROSITE" id="PS50885"/>
    </source>
</evidence>
<dbReference type="Gene3D" id="3.30.565.10">
    <property type="entry name" value="Histidine kinase-like ATPase, C-terminal domain"/>
    <property type="match status" value="1"/>
</dbReference>
<dbReference type="InterPro" id="IPR005467">
    <property type="entry name" value="His_kinase_dom"/>
</dbReference>
<feature type="region of interest" description="Disordered" evidence="15">
    <location>
        <begin position="909"/>
        <end position="930"/>
    </location>
</feature>
<feature type="domain" description="PAS" evidence="18">
    <location>
        <begin position="405"/>
        <end position="460"/>
    </location>
</feature>
<gene>
    <name evidence="21" type="ORF">DSCA_35530</name>
</gene>
<feature type="domain" description="PAS" evidence="18">
    <location>
        <begin position="529"/>
        <end position="585"/>
    </location>
</feature>
<keyword evidence="13 16" id="KW-0472">Membrane</keyword>
<dbReference type="SMART" id="SM00086">
    <property type="entry name" value="PAC"/>
    <property type="match status" value="2"/>
</dbReference>
<evidence type="ECO:0000256" key="6">
    <source>
        <dbReference type="ARBA" id="ARBA00022679"/>
    </source>
</evidence>
<keyword evidence="22" id="KW-1185">Reference proteome</keyword>
<dbReference type="SMART" id="SM00387">
    <property type="entry name" value="HATPase_c"/>
    <property type="match status" value="1"/>
</dbReference>
<evidence type="ECO:0000256" key="10">
    <source>
        <dbReference type="ARBA" id="ARBA00022840"/>
    </source>
</evidence>
<dbReference type="RefSeq" id="WP_155317642.1">
    <property type="nucleotide sequence ID" value="NZ_AP021874.1"/>
</dbReference>
<evidence type="ECO:0000256" key="2">
    <source>
        <dbReference type="ARBA" id="ARBA00004651"/>
    </source>
</evidence>
<evidence type="ECO:0000313" key="21">
    <source>
        <dbReference type="EMBL" id="BBO69623.1"/>
    </source>
</evidence>
<dbReference type="InterPro" id="IPR036890">
    <property type="entry name" value="HATPase_C_sf"/>
</dbReference>
<evidence type="ECO:0000256" key="15">
    <source>
        <dbReference type="SAM" id="MobiDB-lite"/>
    </source>
</evidence>
<keyword evidence="8" id="KW-0547">Nucleotide-binding</keyword>
<dbReference type="SUPFAM" id="SSF55785">
    <property type="entry name" value="PYP-like sensor domain (PAS domain)"/>
    <property type="match status" value="2"/>
</dbReference>
<evidence type="ECO:0000259" key="18">
    <source>
        <dbReference type="PROSITE" id="PS50112"/>
    </source>
</evidence>
<dbReference type="PROSITE" id="PS50113">
    <property type="entry name" value="PAC"/>
    <property type="match status" value="1"/>
</dbReference>
<evidence type="ECO:0000259" key="17">
    <source>
        <dbReference type="PROSITE" id="PS50109"/>
    </source>
</evidence>
<dbReference type="Proteomes" id="UP000427906">
    <property type="component" value="Chromosome"/>
</dbReference>
<feature type="domain" description="HAMP" evidence="20">
    <location>
        <begin position="334"/>
        <end position="386"/>
    </location>
</feature>
<evidence type="ECO:0000256" key="12">
    <source>
        <dbReference type="ARBA" id="ARBA00023012"/>
    </source>
</evidence>
<dbReference type="PRINTS" id="PR00344">
    <property type="entry name" value="BCTRLSENSOR"/>
</dbReference>
<reference evidence="21 22" key="1">
    <citation type="submission" date="2019-11" db="EMBL/GenBank/DDBJ databases">
        <title>Comparative genomics of hydrocarbon-degrading Desulfosarcina strains.</title>
        <authorList>
            <person name="Watanabe M."/>
            <person name="Kojima H."/>
            <person name="Fukui M."/>
        </authorList>
    </citation>
    <scope>NUCLEOTIDE SEQUENCE [LARGE SCALE GENOMIC DNA]</scope>
    <source>
        <strain evidence="21 22">PL12</strain>
    </source>
</reference>
<evidence type="ECO:0000256" key="9">
    <source>
        <dbReference type="ARBA" id="ARBA00022777"/>
    </source>
</evidence>
<keyword evidence="14" id="KW-0175">Coiled coil</keyword>
<keyword evidence="12" id="KW-0902">Two-component regulatory system</keyword>
<dbReference type="CDD" id="cd12912">
    <property type="entry name" value="PDC2_MCP_like"/>
    <property type="match status" value="2"/>
</dbReference>
<comment type="catalytic activity">
    <reaction evidence="1">
        <text>ATP + protein L-histidine = ADP + protein N-phospho-L-histidine.</text>
        <dbReference type="EC" id="2.7.13.3"/>
    </reaction>
</comment>
<evidence type="ECO:0000256" key="7">
    <source>
        <dbReference type="ARBA" id="ARBA00022692"/>
    </source>
</evidence>
<dbReference type="GO" id="GO:0006355">
    <property type="term" value="P:regulation of DNA-templated transcription"/>
    <property type="evidence" value="ECO:0007669"/>
    <property type="project" value="InterPro"/>
</dbReference>
<dbReference type="SMART" id="SM01049">
    <property type="entry name" value="Cache_2"/>
    <property type="match status" value="2"/>
</dbReference>
<dbReference type="InterPro" id="IPR036097">
    <property type="entry name" value="HisK_dim/P_sf"/>
</dbReference>
<dbReference type="SUPFAM" id="SSF158472">
    <property type="entry name" value="HAMP domain-like"/>
    <property type="match status" value="1"/>
</dbReference>
<evidence type="ECO:0000256" key="3">
    <source>
        <dbReference type="ARBA" id="ARBA00012438"/>
    </source>
</evidence>
<dbReference type="PROSITE" id="PS50112">
    <property type="entry name" value="PAS"/>
    <property type="match status" value="2"/>
</dbReference>
<dbReference type="PANTHER" id="PTHR43065:SF42">
    <property type="entry name" value="TWO-COMPONENT SENSOR PPRA"/>
    <property type="match status" value="1"/>
</dbReference>
<proteinExistence type="predicted"/>
<comment type="subcellular location">
    <subcellularLocation>
        <location evidence="2">Cell membrane</location>
        <topology evidence="2">Multi-pass membrane protein</topology>
    </subcellularLocation>
</comment>
<dbReference type="OrthoDB" id="5341439at2"/>
<evidence type="ECO:0000256" key="16">
    <source>
        <dbReference type="SAM" id="Phobius"/>
    </source>
</evidence>
<dbReference type="InterPro" id="IPR000700">
    <property type="entry name" value="PAS-assoc_C"/>
</dbReference>
<evidence type="ECO:0000259" key="19">
    <source>
        <dbReference type="PROSITE" id="PS50113"/>
    </source>
</evidence>
<feature type="domain" description="Histidine kinase" evidence="17">
    <location>
        <begin position="663"/>
        <end position="909"/>
    </location>
</feature>
<dbReference type="NCBIfam" id="TIGR00229">
    <property type="entry name" value="sensory_box"/>
    <property type="match status" value="2"/>
</dbReference>